<proteinExistence type="predicted"/>
<accession>A0AAQ2XGY6</accession>
<dbReference type="AlphaFoldDB" id="A0AAQ2XGY6"/>
<dbReference type="EMBL" id="CP117692">
    <property type="protein sequence ID" value="WDC81738.1"/>
    <property type="molecule type" value="Genomic_DNA"/>
</dbReference>
<protein>
    <submittedName>
        <fullName evidence="1">Uncharacterized protein</fullName>
    </submittedName>
</protein>
<sequence>MMEKLDIENLAANIMKFTVDKNGNVQIALEAHSSDVDLEKLKALKDLDIFVTIKSSQTDLFNPEQ</sequence>
<gene>
    <name evidence="1" type="ORF">PSR59_08880</name>
</gene>
<dbReference type="RefSeq" id="WP_273744873.1">
    <property type="nucleotide sequence ID" value="NZ_CP117692.1"/>
</dbReference>
<name>A0AAQ2XGY6_9LACO</name>
<evidence type="ECO:0000313" key="2">
    <source>
        <dbReference type="Proteomes" id="UP001222683"/>
    </source>
</evidence>
<organism evidence="1 2">
    <name type="scientific">Ligilactobacillus ruminis</name>
    <dbReference type="NCBI Taxonomy" id="1623"/>
    <lineage>
        <taxon>Bacteria</taxon>
        <taxon>Bacillati</taxon>
        <taxon>Bacillota</taxon>
        <taxon>Bacilli</taxon>
        <taxon>Lactobacillales</taxon>
        <taxon>Lactobacillaceae</taxon>
        <taxon>Ligilactobacillus</taxon>
    </lineage>
</organism>
<reference evidence="1" key="1">
    <citation type="submission" date="2023-02" db="EMBL/GenBank/DDBJ databases">
        <title>Complete genome sequence of Lactobacillus ruminis CACC888 isolated from Pig feces.</title>
        <authorList>
            <person name="Park S."/>
            <person name="Park M.A."/>
            <person name="Kim D.-H."/>
            <person name="Kim Y."/>
        </authorList>
    </citation>
    <scope>NUCLEOTIDE SEQUENCE</scope>
    <source>
        <strain evidence="1">CACC888</strain>
    </source>
</reference>
<evidence type="ECO:0000313" key="1">
    <source>
        <dbReference type="EMBL" id="WDC81738.1"/>
    </source>
</evidence>
<dbReference type="Proteomes" id="UP001222683">
    <property type="component" value="Chromosome"/>
</dbReference>